<dbReference type="PANTHER" id="PTHR47637">
    <property type="entry name" value="CHAPERONE SURA"/>
    <property type="match status" value="1"/>
</dbReference>
<dbReference type="Pfam" id="PF00639">
    <property type="entry name" value="Rotamase"/>
    <property type="match status" value="2"/>
</dbReference>
<keyword evidence="1" id="KW-0732">Signal</keyword>
<dbReference type="PROSITE" id="PS50198">
    <property type="entry name" value="PPIC_PPIASE_2"/>
    <property type="match status" value="1"/>
</dbReference>
<dbReference type="InterPro" id="IPR046357">
    <property type="entry name" value="PPIase_dom_sf"/>
</dbReference>
<keyword evidence="3" id="KW-0812">Transmembrane</keyword>
<name>A0ABZ2EHU5_9BACT</name>
<dbReference type="Proteomes" id="UP001321305">
    <property type="component" value="Chromosome"/>
</dbReference>
<reference evidence="6" key="1">
    <citation type="submission" date="2024-01" db="EMBL/GenBank/DDBJ databases">
        <title>Mycovorax composti gen. nov. sp. nov., a member of the family Chitinophagaceae isolated from button mushroom compost.</title>
        <authorList>
            <person name="Thai M."/>
            <person name="Bell T.L."/>
            <person name="Kertesz M.A."/>
        </authorList>
    </citation>
    <scope>NUCLEOTIDE SEQUENCE [LARGE SCALE GENOMIC DNA]</scope>
    <source>
        <strain evidence="6">C216</strain>
    </source>
</reference>
<keyword evidence="6" id="KW-1185">Reference proteome</keyword>
<dbReference type="InterPro" id="IPR000297">
    <property type="entry name" value="PPIase_PpiC"/>
</dbReference>
<proteinExistence type="predicted"/>
<keyword evidence="3" id="KW-0472">Membrane</keyword>
<evidence type="ECO:0000256" key="2">
    <source>
        <dbReference type="PROSITE-ProRule" id="PRU00278"/>
    </source>
</evidence>
<dbReference type="InterPro" id="IPR050280">
    <property type="entry name" value="OMP_Chaperone_SurA"/>
</dbReference>
<accession>A0ABZ2EHU5</accession>
<keyword evidence="2" id="KW-0697">Rotamase</keyword>
<organism evidence="5 6">
    <name type="scientific">Mycovorax composti</name>
    <dbReference type="NCBI Taxonomy" id="2962693"/>
    <lineage>
        <taxon>Bacteria</taxon>
        <taxon>Pseudomonadati</taxon>
        <taxon>Bacteroidota</taxon>
        <taxon>Chitinophagia</taxon>
        <taxon>Chitinophagales</taxon>
        <taxon>Chitinophagaceae</taxon>
        <taxon>Mycovorax</taxon>
    </lineage>
</organism>
<evidence type="ECO:0000313" key="6">
    <source>
        <dbReference type="Proteomes" id="UP001321305"/>
    </source>
</evidence>
<evidence type="ECO:0000256" key="1">
    <source>
        <dbReference type="ARBA" id="ARBA00022729"/>
    </source>
</evidence>
<dbReference type="GO" id="GO:0003755">
    <property type="term" value="F:peptidyl-prolyl cis-trans isomerase activity"/>
    <property type="evidence" value="ECO:0007669"/>
    <property type="project" value="UniProtKB-EC"/>
</dbReference>
<evidence type="ECO:0000259" key="4">
    <source>
        <dbReference type="PROSITE" id="PS50198"/>
    </source>
</evidence>
<evidence type="ECO:0000313" key="5">
    <source>
        <dbReference type="EMBL" id="WWC82945.1"/>
    </source>
</evidence>
<feature type="domain" description="PpiC" evidence="4">
    <location>
        <begin position="202"/>
        <end position="306"/>
    </location>
</feature>
<protein>
    <submittedName>
        <fullName evidence="5">Chaperone SurA</fullName>
        <ecNumber evidence="5">5.2.1.8</ecNumber>
    </submittedName>
</protein>
<dbReference type="Gene3D" id="3.10.50.40">
    <property type="match status" value="2"/>
</dbReference>
<feature type="transmembrane region" description="Helical" evidence="3">
    <location>
        <begin position="6"/>
        <end position="25"/>
    </location>
</feature>
<gene>
    <name evidence="5" type="primary">surA_2</name>
    <name evidence="5" type="ORF">PIECOFPK_00655</name>
</gene>
<sequence length="488" mass="55247">MLPAIIKLLLNGINGFFIAVALINFEYMIKYLFTGVLAFAISFAAMAQGASQKVVIDKIVGAVGDRIVLQSDVQNDIIDFYLRAGQEPPPDAACQILEEKLISKILALQAERDSLPVSDDEVEANMDMRIRSWVMQFGSIEAVEEIAGKSIYQFKDEMRPKIKEQMLAQAMHRKIVENVHITPTEVKAFFDRVPPDSVPFIESQMEVGQINIYPKAAKEVEDYIYNEMMNYRRQIEAGTLSFAEAAKRFSEDPGSKDRGGEYEVNRNDKDQWDPVFLSTIFRLKAGEISLPVKSNKFGFFLIKVESRRGDNAKVRMILRVPPVTPTELNAAKAKLDSVRNDILAGKISFKDAAYKYSEDEAVKSYGPYVLDSDGSTFVTLDQLPDRDMVRIVGNMKVGEYSEPHEFTNSQGKKGVRIIYLKSRTDAHRMNLQDDYSKIADMALAQKRSQVVDDWLAKRIPTYYVLVDKEAANQCENLKKYQVTDEKGF</sequence>
<dbReference type="EMBL" id="CP144143">
    <property type="protein sequence ID" value="WWC82945.1"/>
    <property type="molecule type" value="Genomic_DNA"/>
</dbReference>
<evidence type="ECO:0000256" key="3">
    <source>
        <dbReference type="SAM" id="Phobius"/>
    </source>
</evidence>
<dbReference type="PANTHER" id="PTHR47637:SF1">
    <property type="entry name" value="CHAPERONE SURA"/>
    <property type="match status" value="1"/>
</dbReference>
<dbReference type="InterPro" id="IPR027304">
    <property type="entry name" value="Trigger_fact/SurA_dom_sf"/>
</dbReference>
<keyword evidence="2 5" id="KW-0413">Isomerase</keyword>
<keyword evidence="3" id="KW-1133">Transmembrane helix</keyword>
<dbReference type="EC" id="5.2.1.8" evidence="5"/>
<dbReference type="Gene3D" id="1.10.4030.10">
    <property type="entry name" value="Porin chaperone SurA, peptide-binding domain"/>
    <property type="match status" value="1"/>
</dbReference>
<dbReference type="SUPFAM" id="SSF54534">
    <property type="entry name" value="FKBP-like"/>
    <property type="match status" value="2"/>
</dbReference>
<dbReference type="SUPFAM" id="SSF109998">
    <property type="entry name" value="Triger factor/SurA peptide-binding domain-like"/>
    <property type="match status" value="1"/>
</dbReference>